<protein>
    <submittedName>
        <fullName evidence="1">Uncharacterized protein</fullName>
    </submittedName>
</protein>
<sequence>MIENDNFKASFWPPHSADKVLNYHTGLQALFDRLTCSVNENETMVTYLQERIQIETTIAQLLSSTLHTPKANVLNQMENAPNTSLKSAFYTICQESTEATHCHNLRANLLTQEVLEPLLDFTQKFKQVISSVKNELKEQILEFEHEAQSAQMTRSVYWSRCRAFKSVCPQFRPNINLTNQPLLQTLKSLSDQEMILSKEFVLRRLANESHINDSTSQDVWQNLLVLGFVKSVEDGYKLQHDIIDYYIKQPTKDWGQLLSVFRSAHPSEAVYKAYMEMLRSERAYKEKVLSTDNMRMQLEEKLVCVTQNQRCHRIKDLKDLTTARLF</sequence>
<dbReference type="SUPFAM" id="SSF103657">
    <property type="entry name" value="BAR/IMD domain-like"/>
    <property type="match status" value="1"/>
</dbReference>
<dbReference type="Proteomes" id="UP000093000">
    <property type="component" value="Unassembled WGS sequence"/>
</dbReference>
<accession>A0A1C7N1T5</accession>
<keyword evidence="2" id="KW-1185">Reference proteome</keyword>
<dbReference type="InParanoid" id="A0A1C7N1T5"/>
<evidence type="ECO:0000313" key="2">
    <source>
        <dbReference type="Proteomes" id="UP000093000"/>
    </source>
</evidence>
<dbReference type="EMBL" id="LUGH01000730">
    <property type="protein sequence ID" value="OBZ83060.1"/>
    <property type="molecule type" value="Genomic_DNA"/>
</dbReference>
<dbReference type="STRING" id="101091.A0A1C7N1T5"/>
<organism evidence="1 2">
    <name type="scientific">Choanephora cucurbitarum</name>
    <dbReference type="NCBI Taxonomy" id="101091"/>
    <lineage>
        <taxon>Eukaryota</taxon>
        <taxon>Fungi</taxon>
        <taxon>Fungi incertae sedis</taxon>
        <taxon>Mucoromycota</taxon>
        <taxon>Mucoromycotina</taxon>
        <taxon>Mucoromycetes</taxon>
        <taxon>Mucorales</taxon>
        <taxon>Mucorineae</taxon>
        <taxon>Choanephoraceae</taxon>
        <taxon>Choanephoroideae</taxon>
        <taxon>Choanephora</taxon>
    </lineage>
</organism>
<dbReference type="InterPro" id="IPR027267">
    <property type="entry name" value="AH/BAR_dom_sf"/>
</dbReference>
<dbReference type="OrthoDB" id="2155291at2759"/>
<name>A0A1C7N1T5_9FUNG</name>
<gene>
    <name evidence="1" type="ORF">A0J61_08894</name>
</gene>
<dbReference type="AlphaFoldDB" id="A0A1C7N1T5"/>
<proteinExistence type="predicted"/>
<evidence type="ECO:0000313" key="1">
    <source>
        <dbReference type="EMBL" id="OBZ83060.1"/>
    </source>
</evidence>
<reference evidence="1 2" key="1">
    <citation type="submission" date="2016-03" db="EMBL/GenBank/DDBJ databases">
        <title>Choanephora cucurbitarum.</title>
        <authorList>
            <person name="Min B."/>
            <person name="Park H."/>
            <person name="Park J.-H."/>
            <person name="Shin H.-D."/>
            <person name="Choi I.-G."/>
        </authorList>
    </citation>
    <scope>NUCLEOTIDE SEQUENCE [LARGE SCALE GENOMIC DNA]</scope>
    <source>
        <strain evidence="1 2">KUS-F28377</strain>
    </source>
</reference>
<dbReference type="Gene3D" id="1.20.1270.60">
    <property type="entry name" value="Arfaptin homology (AH) domain/BAR domain"/>
    <property type="match status" value="1"/>
</dbReference>
<comment type="caution">
    <text evidence="1">The sequence shown here is derived from an EMBL/GenBank/DDBJ whole genome shotgun (WGS) entry which is preliminary data.</text>
</comment>